<organism evidence="1 2">
    <name type="scientific">Rhizopus stolonifer</name>
    <name type="common">Rhizopus nigricans</name>
    <dbReference type="NCBI Taxonomy" id="4846"/>
    <lineage>
        <taxon>Eukaryota</taxon>
        <taxon>Fungi</taxon>
        <taxon>Fungi incertae sedis</taxon>
        <taxon>Mucoromycota</taxon>
        <taxon>Mucoromycotina</taxon>
        <taxon>Mucoromycetes</taxon>
        <taxon>Mucorales</taxon>
        <taxon>Mucorineae</taxon>
        <taxon>Rhizopodaceae</taxon>
        <taxon>Rhizopus</taxon>
    </lineage>
</organism>
<reference evidence="1 2" key="1">
    <citation type="journal article" date="2018" name="G3 (Bethesda)">
        <title>Phylogenetic and Phylogenomic Definition of Rhizopus Species.</title>
        <authorList>
            <person name="Gryganskyi A.P."/>
            <person name="Golan J."/>
            <person name="Dolatabadi S."/>
            <person name="Mondo S."/>
            <person name="Robb S."/>
            <person name="Idnurm A."/>
            <person name="Muszewska A."/>
            <person name="Steczkiewicz K."/>
            <person name="Masonjones S."/>
            <person name="Liao H.L."/>
            <person name="Gajdeczka M.T."/>
            <person name="Anike F."/>
            <person name="Vuek A."/>
            <person name="Anishchenko I.M."/>
            <person name="Voigt K."/>
            <person name="de Hoog G.S."/>
            <person name="Smith M.E."/>
            <person name="Heitman J."/>
            <person name="Vilgalys R."/>
            <person name="Stajich J.E."/>
        </authorList>
    </citation>
    <scope>NUCLEOTIDE SEQUENCE [LARGE SCALE GENOMIC DNA]</scope>
    <source>
        <strain evidence="1 2">LSU 92-RS-03</strain>
    </source>
</reference>
<evidence type="ECO:0000313" key="2">
    <source>
        <dbReference type="Proteomes" id="UP000253551"/>
    </source>
</evidence>
<sequence>VGYTEAHIDWIQNYLSQTFRDKKNYTKDTIYNTLRTVRQYLVQAKVQSLTHIDAQLKSLEELIEHWRVHTIRDEL</sequence>
<gene>
    <name evidence="1" type="ORF">CU098_000424</name>
</gene>
<proteinExistence type="predicted"/>
<keyword evidence="2" id="KW-1185">Reference proteome</keyword>
<feature type="non-terminal residue" evidence="1">
    <location>
        <position position="1"/>
    </location>
</feature>
<accession>A0A367IYU4</accession>
<dbReference type="AlphaFoldDB" id="A0A367IYU4"/>
<evidence type="ECO:0008006" key="3">
    <source>
        <dbReference type="Google" id="ProtNLM"/>
    </source>
</evidence>
<name>A0A367IYU4_RHIST</name>
<dbReference type="EMBL" id="PJQM01004964">
    <property type="protein sequence ID" value="RCH82826.1"/>
    <property type="molecule type" value="Genomic_DNA"/>
</dbReference>
<dbReference type="Proteomes" id="UP000253551">
    <property type="component" value="Unassembled WGS sequence"/>
</dbReference>
<comment type="caution">
    <text evidence="1">The sequence shown here is derived from an EMBL/GenBank/DDBJ whole genome shotgun (WGS) entry which is preliminary data.</text>
</comment>
<dbReference type="OrthoDB" id="2378832at2759"/>
<protein>
    <recommendedName>
        <fullName evidence="3">Core-binding (CB) domain-containing protein</fullName>
    </recommendedName>
</protein>
<evidence type="ECO:0000313" key="1">
    <source>
        <dbReference type="EMBL" id="RCH82826.1"/>
    </source>
</evidence>